<keyword evidence="3" id="KW-1185">Reference proteome</keyword>
<feature type="compositionally biased region" description="Basic residues" evidence="1">
    <location>
        <begin position="146"/>
        <end position="155"/>
    </location>
</feature>
<feature type="compositionally biased region" description="Low complexity" evidence="1">
    <location>
        <begin position="622"/>
        <end position="637"/>
    </location>
</feature>
<dbReference type="Proteomes" id="UP000501346">
    <property type="component" value="Chromosome SeVII-ScVII"/>
</dbReference>
<feature type="compositionally biased region" description="Low complexity" evidence="1">
    <location>
        <begin position="339"/>
        <end position="349"/>
    </location>
</feature>
<feature type="compositionally biased region" description="Low complexity" evidence="1">
    <location>
        <begin position="309"/>
        <end position="332"/>
    </location>
</feature>
<feature type="compositionally biased region" description="Basic and acidic residues" evidence="1">
    <location>
        <begin position="156"/>
        <end position="170"/>
    </location>
</feature>
<dbReference type="Pfam" id="PF08731">
    <property type="entry name" value="AFT"/>
    <property type="match status" value="1"/>
</dbReference>
<name>A0A6C1E785_SACPS</name>
<sequence>MEGFNPGHIEHLSPIDSTGNNSASFIYPLPKTAGEYVNNHNENHTDVNPSPVPSPMVSLNFKNPSSPNGDFHIHTSASPTEAAEHGNQPEKLNQNNLVHLDPVPNFKDKADIKPWLQKIFYPQGIELVIERSDTFKVVFNCKAAKRGRNTRRKGKDKSNEQDQEEEKLQVNDDEFENTSSSNFIVSSNGARSSPELTSSGKPKKKRCVSRFNNCPFRVRATYSLKRKRWSIVVMNSNHSHPLKFNPDSEEYKKFKEKLRKDNDLDAIKKFDELEYRTLANLPIPTATIPFDCGLTNEIQSFNVVLPTNSKSSSSASSSSVSSVSLDPLSASKRPCLPPVNNTGNVNTNNIRKPRSQSKNKDTLLKRTTMQNFLTTKSRLHKTGTPTSSQHSSTAFSGYIDDPFNLNEILPLPTSDFKPNTVTNLNEIDFTNIFTKPSHPHSGPTHPRQVFDQLDDCSSILFSPLTTNTNNDFEVESDDFVHSPYLNSEGDFSQIFNNAPPAHHIPDHTRLESQDSIDRFANSSQEQNEYILQYLTHFDAANHAANTSNDISHSLNIHHNITDLSNSLLKQETLIDNPSTRILDELKFLQNSPHGAHHPVDFQHENYNHLMSNQPQIRHQQHELQLQLPQQQQQQRQQEYPHSHDHHDHHHNQHQEVRKEVQTHETLEMMGNTLLEEFNDIKMVNGELKYVKRED</sequence>
<evidence type="ECO:0000256" key="1">
    <source>
        <dbReference type="SAM" id="MobiDB-lite"/>
    </source>
</evidence>
<dbReference type="OrthoDB" id="4068596at2759"/>
<feature type="region of interest" description="Disordered" evidence="1">
    <location>
        <begin position="615"/>
        <end position="658"/>
    </location>
</feature>
<dbReference type="InterPro" id="IPR014842">
    <property type="entry name" value="AFT"/>
</dbReference>
<proteinExistence type="predicted"/>
<evidence type="ECO:0000313" key="2">
    <source>
        <dbReference type="EMBL" id="QID85015.1"/>
    </source>
</evidence>
<feature type="region of interest" description="Disordered" evidence="1">
    <location>
        <begin position="146"/>
        <end position="205"/>
    </location>
</feature>
<feature type="compositionally biased region" description="Polar residues" evidence="1">
    <location>
        <begin position="177"/>
        <end position="200"/>
    </location>
</feature>
<feature type="region of interest" description="Disordered" evidence="1">
    <location>
        <begin position="309"/>
        <end position="360"/>
    </location>
</feature>
<protein>
    <submittedName>
        <fullName evidence="2">DNA-binding transcription factor aft1</fullName>
    </submittedName>
</protein>
<accession>A0A6C1E785</accession>
<dbReference type="GO" id="GO:0010106">
    <property type="term" value="P:cellular response to iron ion starvation"/>
    <property type="evidence" value="ECO:0007669"/>
    <property type="project" value="InterPro"/>
</dbReference>
<organism evidence="2 3">
    <name type="scientific">Saccharomyces pastorianus</name>
    <name type="common">Lager yeast</name>
    <name type="synonym">Saccharomyces cerevisiae x Saccharomyces eubayanus</name>
    <dbReference type="NCBI Taxonomy" id="27292"/>
    <lineage>
        <taxon>Eukaryota</taxon>
        <taxon>Fungi</taxon>
        <taxon>Dikarya</taxon>
        <taxon>Ascomycota</taxon>
        <taxon>Saccharomycotina</taxon>
        <taxon>Saccharomycetes</taxon>
        <taxon>Saccharomycetales</taxon>
        <taxon>Saccharomycetaceae</taxon>
        <taxon>Saccharomyces</taxon>
    </lineage>
</organism>
<keyword evidence="2" id="KW-0238">DNA-binding</keyword>
<evidence type="ECO:0000313" key="3">
    <source>
        <dbReference type="Proteomes" id="UP000501346"/>
    </source>
</evidence>
<gene>
    <name evidence="2" type="primary">AFT1_2</name>
    <name evidence="2" type="ORF">GRS66_007558</name>
</gene>
<reference evidence="2 3" key="1">
    <citation type="journal article" date="2019" name="BMC Genomics">
        <title>Chromosome level assembly and comparative genome analysis confirm lager-brewing yeasts originated from a single hybridization.</title>
        <authorList>
            <person name="Salazar A.N."/>
            <person name="Gorter de Vries A.R."/>
            <person name="van den Broek M."/>
            <person name="Brouwers N."/>
            <person name="de la Torre Cortes P."/>
            <person name="Kuijpers N.G.A."/>
            <person name="Daran J.G."/>
            <person name="Abeel T."/>
        </authorList>
    </citation>
    <scope>NUCLEOTIDE SEQUENCE [LARGE SCALE GENOMIC DNA]</scope>
    <source>
        <strain evidence="2 3">CBS 1483</strain>
    </source>
</reference>
<dbReference type="GO" id="GO:0003677">
    <property type="term" value="F:DNA binding"/>
    <property type="evidence" value="ECO:0007669"/>
    <property type="project" value="UniProtKB-KW"/>
</dbReference>
<dbReference type="GO" id="GO:0000981">
    <property type="term" value="F:DNA-binding transcription factor activity, RNA polymerase II-specific"/>
    <property type="evidence" value="ECO:0007669"/>
    <property type="project" value="InterPro"/>
</dbReference>
<dbReference type="GO" id="GO:0045944">
    <property type="term" value="P:positive regulation of transcription by RNA polymerase II"/>
    <property type="evidence" value="ECO:0007669"/>
    <property type="project" value="InterPro"/>
</dbReference>
<dbReference type="EMBL" id="CP049004">
    <property type="protein sequence ID" value="QID85015.1"/>
    <property type="molecule type" value="Genomic_DNA"/>
</dbReference>
<dbReference type="AlphaFoldDB" id="A0A6C1E785"/>